<dbReference type="SUPFAM" id="SSF49785">
    <property type="entry name" value="Galactose-binding domain-like"/>
    <property type="match status" value="5"/>
</dbReference>
<accession>A0A3Q7G9I3</accession>
<evidence type="ECO:0000313" key="9">
    <source>
        <dbReference type="EnsemblPlants" id="Solyc04g077190.3.1"/>
    </source>
</evidence>
<dbReference type="InterPro" id="IPR044846">
    <property type="entry name" value="GH10"/>
</dbReference>
<dbReference type="InterPro" id="IPR003305">
    <property type="entry name" value="CenC_carb-bd"/>
</dbReference>
<dbReference type="Pfam" id="PF00331">
    <property type="entry name" value="Glyco_hydro_10"/>
    <property type="match status" value="1"/>
</dbReference>
<keyword evidence="3" id="KW-0677">Repeat</keyword>
<comment type="similarity">
    <text evidence="1">Belongs to the glycosyl hydrolase 10 (cellulase F) family.</text>
</comment>
<dbReference type="SMART" id="SM00633">
    <property type="entry name" value="Glyco_10"/>
    <property type="match status" value="1"/>
</dbReference>
<dbReference type="STRING" id="4081.A0A3Q7G9I3"/>
<evidence type="ECO:0000256" key="4">
    <source>
        <dbReference type="ARBA" id="ARBA00022801"/>
    </source>
</evidence>
<dbReference type="PANTHER" id="PTHR31490:SF1">
    <property type="entry name" value="ENDO-1,4-BETA-XYLANASE 1"/>
    <property type="match status" value="1"/>
</dbReference>
<dbReference type="FunFam" id="3.20.20.80:FF:000104">
    <property type="entry name" value="Endo-1,4-beta-xylanase A"/>
    <property type="match status" value="1"/>
</dbReference>
<dbReference type="Proteomes" id="UP000004994">
    <property type="component" value="Chromosome 4"/>
</dbReference>
<dbReference type="AlphaFoldDB" id="A0A3Q7G9I3"/>
<evidence type="ECO:0000256" key="2">
    <source>
        <dbReference type="ARBA" id="ARBA00022651"/>
    </source>
</evidence>
<reference evidence="9" key="1">
    <citation type="journal article" date="2012" name="Nature">
        <title>The tomato genome sequence provides insights into fleshy fruit evolution.</title>
        <authorList>
            <consortium name="Tomato Genome Consortium"/>
        </authorList>
    </citation>
    <scope>NUCLEOTIDE SEQUENCE [LARGE SCALE GENOMIC DNA]</scope>
    <source>
        <strain evidence="9">cv. Heinz 1706</strain>
    </source>
</reference>
<dbReference type="InParanoid" id="A0A3Q7G9I3"/>
<dbReference type="InterPro" id="IPR008979">
    <property type="entry name" value="Galactose-bd-like_sf"/>
</dbReference>
<feature type="region of interest" description="Disordered" evidence="7">
    <location>
        <begin position="18"/>
        <end position="72"/>
    </location>
</feature>
<dbReference type="PaxDb" id="4081-Solyc04g077190.2.1"/>
<feature type="compositionally biased region" description="Basic and acidic residues" evidence="7">
    <location>
        <begin position="20"/>
        <end position="29"/>
    </location>
</feature>
<evidence type="ECO:0000256" key="6">
    <source>
        <dbReference type="ARBA" id="ARBA00023326"/>
    </source>
</evidence>
<evidence type="ECO:0000256" key="7">
    <source>
        <dbReference type="SAM" id="MobiDB-lite"/>
    </source>
</evidence>
<organism evidence="9">
    <name type="scientific">Solanum lycopersicum</name>
    <name type="common">Tomato</name>
    <name type="synonym">Lycopersicon esculentum</name>
    <dbReference type="NCBI Taxonomy" id="4081"/>
    <lineage>
        <taxon>Eukaryota</taxon>
        <taxon>Viridiplantae</taxon>
        <taxon>Streptophyta</taxon>
        <taxon>Embryophyta</taxon>
        <taxon>Tracheophyta</taxon>
        <taxon>Spermatophyta</taxon>
        <taxon>Magnoliopsida</taxon>
        <taxon>eudicotyledons</taxon>
        <taxon>Gunneridae</taxon>
        <taxon>Pentapetalae</taxon>
        <taxon>asterids</taxon>
        <taxon>lamiids</taxon>
        <taxon>Solanales</taxon>
        <taxon>Solanaceae</taxon>
        <taxon>Solanoideae</taxon>
        <taxon>Solaneae</taxon>
        <taxon>Solanum</taxon>
        <taxon>Solanum subgen. Lycopersicon</taxon>
    </lineage>
</organism>
<dbReference type="GO" id="GO:0045493">
    <property type="term" value="P:xylan catabolic process"/>
    <property type="evidence" value="ECO:0000318"/>
    <property type="project" value="GO_Central"/>
</dbReference>
<dbReference type="InterPro" id="IPR017853">
    <property type="entry name" value="GH"/>
</dbReference>
<protein>
    <recommendedName>
        <fullName evidence="8">GH10 domain-containing protein</fullName>
    </recommendedName>
</protein>
<dbReference type="FunFam" id="2.60.120.260:FF:000103">
    <property type="entry name" value="Glycosyl hydrolase family 10 protein"/>
    <property type="match status" value="1"/>
</dbReference>
<keyword evidence="6" id="KW-0624">Polysaccharide degradation</keyword>
<keyword evidence="2" id="KW-0858">Xylan degradation</keyword>
<dbReference type="FunCoup" id="A0A3Q7G9I3">
    <property type="interactions" value="131"/>
</dbReference>
<dbReference type="Pfam" id="PF02018">
    <property type="entry name" value="CBM_4_9"/>
    <property type="match status" value="3"/>
</dbReference>
<feature type="compositionally biased region" description="Polar residues" evidence="7">
    <location>
        <begin position="51"/>
        <end position="67"/>
    </location>
</feature>
<dbReference type="Gramene" id="Solyc04g077190.3.1">
    <property type="protein sequence ID" value="Solyc04g077190.3.1"/>
    <property type="gene ID" value="Solyc04g077190.3"/>
</dbReference>
<keyword evidence="10" id="KW-1185">Reference proteome</keyword>
<name>A0A3Q7G9I3_SOLLC</name>
<dbReference type="PROSITE" id="PS51760">
    <property type="entry name" value="GH10_2"/>
    <property type="match status" value="1"/>
</dbReference>
<dbReference type="GO" id="GO:0031176">
    <property type="term" value="F:endo-1,4-beta-xylanase activity"/>
    <property type="evidence" value="ECO:0000318"/>
    <property type="project" value="GO_Central"/>
</dbReference>
<dbReference type="Gene3D" id="3.20.20.80">
    <property type="entry name" value="Glycosidases"/>
    <property type="match status" value="1"/>
</dbReference>
<evidence type="ECO:0000256" key="5">
    <source>
        <dbReference type="ARBA" id="ARBA00023277"/>
    </source>
</evidence>
<dbReference type="InterPro" id="IPR001000">
    <property type="entry name" value="GH10_dom"/>
</dbReference>
<evidence type="ECO:0000313" key="10">
    <source>
        <dbReference type="Proteomes" id="UP000004994"/>
    </source>
</evidence>
<reference evidence="9" key="2">
    <citation type="submission" date="2019-01" db="UniProtKB">
        <authorList>
            <consortium name="EnsemblPlants"/>
        </authorList>
    </citation>
    <scope>IDENTIFICATION</scope>
    <source>
        <strain evidence="9">cv. Heinz 1706</strain>
    </source>
</reference>
<proteinExistence type="inferred from homology"/>
<evidence type="ECO:0000256" key="1">
    <source>
        <dbReference type="ARBA" id="ARBA00007495"/>
    </source>
</evidence>
<keyword evidence="5" id="KW-0119">Carbohydrate metabolism</keyword>
<feature type="domain" description="GH10" evidence="8">
    <location>
        <begin position="617"/>
        <end position="909"/>
    </location>
</feature>
<evidence type="ECO:0000259" key="8">
    <source>
        <dbReference type="PROSITE" id="PS51760"/>
    </source>
</evidence>
<keyword evidence="4" id="KW-0378">Hydrolase</keyword>
<dbReference type="OMA" id="CKLGVGQ"/>
<dbReference type="SUPFAM" id="SSF51445">
    <property type="entry name" value="(Trans)glycosidases"/>
    <property type="match status" value="1"/>
</dbReference>
<dbReference type="Gene3D" id="2.60.120.260">
    <property type="entry name" value="Galactose-binding domain-like"/>
    <property type="match status" value="5"/>
</dbReference>
<dbReference type="EnsemblPlants" id="Solyc04g077190.3.1">
    <property type="protein sequence ID" value="Solyc04g077190.3.1"/>
    <property type="gene ID" value="Solyc04g077190.3"/>
</dbReference>
<evidence type="ECO:0000256" key="3">
    <source>
        <dbReference type="ARBA" id="ARBA00022737"/>
    </source>
</evidence>
<sequence length="1219" mass="134729">MKRLCAFSFARRLFKPRTTHSQESKEKMEQSPIVNVEDNFDLQESKESMEKSPTVTANNNFDTQSATENEKENGSYAATNIILNHEFSDGLHSWHPNCCDAFVVPAGSGYHKGLAAKEGCCYAVVSNRKECWQGLEQDITSRVSAGSTYTVSACVGATGTFQGSVEVLATLKLVYQNSETSYLFVAKKAASEECWETLEGSFSLSTMPDQVIFYLEGPPAGTDLLIKSVVISCPSSTASDSSGTSSVYIDDDNIIINPQFDDGLNSWSGRGCKVALHDSMADGKITPMSGKSFASATERTQSWNGIQQDVTGRVKRKLAYEVSAVVRIYGNNVTTADLRSTLYVKAADNRERYIGIASVQATDKDWVKLQGKFLINDSPSQVVVFLEGPPAGTDILLNNLVIKHAAKAPPSSPPVIEDAGFGVNIITNTSLNDGTNGWFPLGNCTMSVQTGSPHIMPPMARDTLGAHEPLSGRYILVANRTQNWMGPAQMITEKVKLYLTYQVSAWVKIGQTSGPQNVNVALGVDSQWVNGGQAEISDDRWHEIGGSFRIEKQAAKIMVYIQGPVAGVDLMVAGLQIFPVDRRERFRHLKKQTAKLRKRDVMLKFSGSDSGNLFGTFVRVKQLQNSFPFGSAISRTNMDNEDFNAFFVKNFNWAVFGNELKWYWTEAQQGNLNYKDADELLDFCTKNNIQVRGHCIFWEVVGTVQAWVQSLNKNDLMTAVQNRLTGLLTRYKGKFPHYDVNNEMMHGSFYQDRLGKDIRVNMFKTAHQLDPSPILFVNDYHVEDGCDTRSYPEKYIEHILDLQEHGAPVGGIGIQGHIDSPVGPIVCSALDKLGTLGLPIWFTEVDVSSDNEYVRADDLEVMLREAYAHPAVEGIMLWGFWELFMSRTNAHLVDAEGDINEAGKRYLALKHEWSSHPHGHIDEQGQFSFSGFHGSYEVEVVTVSKKITKKFVVDKGDNALSSKENGNIILNHEFLDGLHLWRPNCCHAFVVPAGSGYRNGLTMAVVTKSTIWWQGLEQDITSRVSAGSSCTASDVSPVLCPYAILFSSLRGIDYESKQEMEKAPPTITLILSLIYHTCNDSCQSSKEDEKDTGNIILNHDFSYGLYLWNPNCCEAFVVPSGYHKGLAAAIVTNRRECWHGLEQDITSKVSEVVISCPSSSACDDADFGVSIITNTSLNDGTNGWFPHGNCRMIVQTGSPLMMPPMARHSLGAHEAAISW</sequence>
<dbReference type="PANTHER" id="PTHR31490">
    <property type="entry name" value="GLYCOSYL HYDROLASE"/>
    <property type="match status" value="1"/>
</dbReference>